<sequence>MVRRQETVGTTRARRGAFTAGSRGRPEVGMQVRRLAVDGAYAFSPQVFRDDRGLVVSHFQEDALVGAIGRPLFPVAHASHSTSRRGTVRGIHFTATPPGTAKYVYCPRGRTLDIVVDIRVGSPTFGRWDSEVLDPEGFRAVYLPIGVGHAAVALEDHTIMHYMWSGPYVAEQEMALAALDPALALPLPGGIEPVLSPRDSAAPTLAEAGARGILPRYDECRKLEEALAGARPTGPGTL</sequence>
<accession>A0A919L0J1</accession>
<keyword evidence="7" id="KW-1185">Reference proteome</keyword>
<evidence type="ECO:0000256" key="1">
    <source>
        <dbReference type="ARBA" id="ARBA00010154"/>
    </source>
</evidence>
<feature type="active site" description="Proton acceptor" evidence="3">
    <location>
        <position position="92"/>
    </location>
</feature>
<feature type="site" description="Participates in a stacking interaction with the thymidine ring of dTDP-4-oxo-6-deoxyglucose" evidence="4">
    <location>
        <position position="168"/>
    </location>
</feature>
<dbReference type="AlphaFoldDB" id="A0A919L0J1"/>
<reference evidence="6" key="2">
    <citation type="submission" date="2020-09" db="EMBL/GenBank/DDBJ databases">
        <authorList>
            <person name="Sun Q."/>
            <person name="Ohkuma M."/>
        </authorList>
    </citation>
    <scope>NUCLEOTIDE SEQUENCE</scope>
    <source>
        <strain evidence="6">JCM 5069</strain>
    </source>
</reference>
<evidence type="ECO:0000256" key="2">
    <source>
        <dbReference type="ARBA" id="ARBA00023235"/>
    </source>
</evidence>
<dbReference type="InterPro" id="IPR014710">
    <property type="entry name" value="RmlC-like_jellyroll"/>
</dbReference>
<dbReference type="PANTHER" id="PTHR21047">
    <property type="entry name" value="DTDP-6-DEOXY-D-GLUCOSE-3,5 EPIMERASE"/>
    <property type="match status" value="1"/>
</dbReference>
<dbReference type="GO" id="GO:0000271">
    <property type="term" value="P:polysaccharide biosynthetic process"/>
    <property type="evidence" value="ECO:0007669"/>
    <property type="project" value="TreeGrafter"/>
</dbReference>
<dbReference type="GO" id="GO:0008830">
    <property type="term" value="F:dTDP-4-dehydrorhamnose 3,5-epimerase activity"/>
    <property type="evidence" value="ECO:0007669"/>
    <property type="project" value="InterPro"/>
</dbReference>
<dbReference type="Pfam" id="PF00908">
    <property type="entry name" value="dTDP_sugar_isom"/>
    <property type="match status" value="1"/>
</dbReference>
<evidence type="ECO:0000313" key="7">
    <source>
        <dbReference type="Proteomes" id="UP000603708"/>
    </source>
</evidence>
<dbReference type="Proteomes" id="UP000603708">
    <property type="component" value="Unassembled WGS sequence"/>
</dbReference>
<reference evidence="6" key="1">
    <citation type="journal article" date="2014" name="Int. J. Syst. Evol. Microbiol.">
        <title>Complete genome sequence of Corynebacterium casei LMG S-19264T (=DSM 44701T), isolated from a smear-ripened cheese.</title>
        <authorList>
            <consortium name="US DOE Joint Genome Institute (JGI-PGF)"/>
            <person name="Walter F."/>
            <person name="Albersmeier A."/>
            <person name="Kalinowski J."/>
            <person name="Ruckert C."/>
        </authorList>
    </citation>
    <scope>NUCLEOTIDE SEQUENCE</scope>
    <source>
        <strain evidence="6">JCM 5069</strain>
    </source>
</reference>
<evidence type="ECO:0000256" key="4">
    <source>
        <dbReference type="PIRSR" id="PIRSR600888-3"/>
    </source>
</evidence>
<dbReference type="GO" id="GO:0005829">
    <property type="term" value="C:cytosol"/>
    <property type="evidence" value="ECO:0007669"/>
    <property type="project" value="TreeGrafter"/>
</dbReference>
<dbReference type="PANTHER" id="PTHR21047:SF2">
    <property type="entry name" value="THYMIDINE DIPHOSPHO-4-KETO-RHAMNOSE 3,5-EPIMERASE"/>
    <property type="match status" value="1"/>
</dbReference>
<feature type="active site" description="Proton donor" evidence="3">
    <location>
        <position position="162"/>
    </location>
</feature>
<dbReference type="InterPro" id="IPR000888">
    <property type="entry name" value="RmlC-like"/>
</dbReference>
<dbReference type="GO" id="GO:0019305">
    <property type="term" value="P:dTDP-rhamnose biosynthetic process"/>
    <property type="evidence" value="ECO:0007669"/>
    <property type="project" value="TreeGrafter"/>
</dbReference>
<feature type="region of interest" description="Disordered" evidence="5">
    <location>
        <begin position="1"/>
        <end position="24"/>
    </location>
</feature>
<dbReference type="Gene3D" id="2.60.120.10">
    <property type="entry name" value="Jelly Rolls"/>
    <property type="match status" value="1"/>
</dbReference>
<evidence type="ECO:0000313" key="6">
    <source>
        <dbReference type="EMBL" id="GHH78984.1"/>
    </source>
</evidence>
<proteinExistence type="inferred from homology"/>
<evidence type="ECO:0000256" key="5">
    <source>
        <dbReference type="SAM" id="MobiDB-lite"/>
    </source>
</evidence>
<evidence type="ECO:0000256" key="3">
    <source>
        <dbReference type="PIRSR" id="PIRSR600888-1"/>
    </source>
</evidence>
<comment type="caution">
    <text evidence="6">The sequence shown here is derived from an EMBL/GenBank/DDBJ whole genome shotgun (WGS) entry which is preliminary data.</text>
</comment>
<organism evidence="6 7">
    <name type="scientific">Streptomyces sulfonofaciens</name>
    <dbReference type="NCBI Taxonomy" id="68272"/>
    <lineage>
        <taxon>Bacteria</taxon>
        <taxon>Bacillati</taxon>
        <taxon>Actinomycetota</taxon>
        <taxon>Actinomycetes</taxon>
        <taxon>Kitasatosporales</taxon>
        <taxon>Streptomycetaceae</taxon>
        <taxon>Streptomyces</taxon>
    </lineage>
</organism>
<name>A0A919L0J1_9ACTN</name>
<gene>
    <name evidence="6" type="primary">rfbC</name>
    <name evidence="6" type="ORF">GCM10018793_30570</name>
</gene>
<dbReference type="EMBL" id="BNCD01000008">
    <property type="protein sequence ID" value="GHH78984.1"/>
    <property type="molecule type" value="Genomic_DNA"/>
</dbReference>
<dbReference type="InterPro" id="IPR011051">
    <property type="entry name" value="RmlC_Cupin_sf"/>
</dbReference>
<dbReference type="SUPFAM" id="SSF51182">
    <property type="entry name" value="RmlC-like cupins"/>
    <property type="match status" value="1"/>
</dbReference>
<protein>
    <submittedName>
        <fullName evidence="6">dTDP-4-dehydrorhamnose 3,5-epimerase</fullName>
    </submittedName>
</protein>
<dbReference type="CDD" id="cd00438">
    <property type="entry name" value="cupin_RmlC"/>
    <property type="match status" value="1"/>
</dbReference>
<comment type="similarity">
    <text evidence="1">Belongs to the dTDP-4-dehydrorhamnose 3,5-epimerase family.</text>
</comment>
<keyword evidence="2" id="KW-0413">Isomerase</keyword>